<feature type="transmembrane region" description="Helical" evidence="1">
    <location>
        <begin position="20"/>
        <end position="39"/>
    </location>
</feature>
<keyword evidence="1" id="KW-0812">Transmembrane</keyword>
<evidence type="ECO:0000256" key="1">
    <source>
        <dbReference type="SAM" id="Phobius"/>
    </source>
</evidence>
<gene>
    <name evidence="3" type="ORF">CKY28_17135</name>
</gene>
<evidence type="ECO:0000313" key="3">
    <source>
        <dbReference type="EMBL" id="PAX06478.1"/>
    </source>
</evidence>
<name>A0A2A2SB53_9SPHN</name>
<dbReference type="Pfam" id="PF03929">
    <property type="entry name" value="PepSY_TM"/>
    <property type="match status" value="1"/>
</dbReference>
<proteinExistence type="predicted"/>
<evidence type="ECO:0000259" key="2">
    <source>
        <dbReference type="PROSITE" id="PS50197"/>
    </source>
</evidence>
<organism evidence="3 4">
    <name type="scientific">Sphingomonas lenta</name>
    <dbReference type="NCBI Taxonomy" id="1141887"/>
    <lineage>
        <taxon>Bacteria</taxon>
        <taxon>Pseudomonadati</taxon>
        <taxon>Pseudomonadota</taxon>
        <taxon>Alphaproteobacteria</taxon>
        <taxon>Sphingomonadales</taxon>
        <taxon>Sphingomonadaceae</taxon>
        <taxon>Sphingomonas</taxon>
    </lineage>
</organism>
<dbReference type="PROSITE" id="PS50197">
    <property type="entry name" value="BEACH"/>
    <property type="match status" value="1"/>
</dbReference>
<reference evidence="4" key="1">
    <citation type="submission" date="2017-09" db="EMBL/GenBank/DDBJ databases">
        <authorList>
            <person name="Feng G."/>
            <person name="Zhu H."/>
        </authorList>
    </citation>
    <scope>NUCLEOTIDE SEQUENCE [LARGE SCALE GENOMIC DNA]</scope>
    <source>
        <strain evidence="4">1PNM-20</strain>
    </source>
</reference>
<evidence type="ECO:0000313" key="4">
    <source>
        <dbReference type="Proteomes" id="UP000218151"/>
    </source>
</evidence>
<accession>A0A2A2SB53</accession>
<keyword evidence="1" id="KW-0472">Membrane</keyword>
<keyword evidence="1" id="KW-1133">Transmembrane helix</keyword>
<feature type="transmembrane region" description="Helical" evidence="1">
    <location>
        <begin position="201"/>
        <end position="221"/>
    </location>
</feature>
<dbReference type="EMBL" id="NSLI01000006">
    <property type="protein sequence ID" value="PAX06478.1"/>
    <property type="molecule type" value="Genomic_DNA"/>
</dbReference>
<feature type="domain" description="BEACH" evidence="2">
    <location>
        <begin position="1"/>
        <end position="85"/>
    </location>
</feature>
<protein>
    <recommendedName>
        <fullName evidence="2">BEACH domain-containing protein</fullName>
    </recommendedName>
</protein>
<dbReference type="InterPro" id="IPR005625">
    <property type="entry name" value="PepSY-ass_TM"/>
</dbReference>
<dbReference type="OrthoDB" id="9806195at2"/>
<dbReference type="InterPro" id="IPR000409">
    <property type="entry name" value="BEACH_dom"/>
</dbReference>
<dbReference type="Proteomes" id="UP000218151">
    <property type="component" value="Unassembled WGS sequence"/>
</dbReference>
<dbReference type="RefSeq" id="WP_095999613.1">
    <property type="nucleotide sequence ID" value="NZ_NSLI01000006.1"/>
</dbReference>
<keyword evidence="4" id="KW-1185">Reference proteome</keyword>
<dbReference type="AlphaFoldDB" id="A0A2A2SB53"/>
<sequence>MSRLRVSPLLFRRIHKWVGLILGLQFVLWTISGAIMALLPSDAVGGHGGSDDHAAAIVWRDALISPASTLGSVPIVALSLRQVAGVPVYEVRSRDGIMLLDARSGRLVRIDEALARAVAAEASTAPVRSVARLPDSNLEAREHQGPMWRVNFADAANTSVYISADTGRLLVTRGDAWRAWDFVWMLHNMDYVGRTSFNHPLIIFVAFGALWLSVTGFYLLFKSFGRSDLRWISRRRAGSM</sequence>
<comment type="caution">
    <text evidence="3">The sequence shown here is derived from an EMBL/GenBank/DDBJ whole genome shotgun (WGS) entry which is preliminary data.</text>
</comment>